<evidence type="ECO:0000313" key="1">
    <source>
        <dbReference type="EMBL" id="MCK0087056.1"/>
    </source>
</evidence>
<dbReference type="AlphaFoldDB" id="A0AAW5F411"/>
<sequence>MEAGILRMDFEDSSARDATFEIKLDEEYVKLTDADGVTNESYILNKVRD</sequence>
<dbReference type="EMBL" id="JAINVB010000001">
    <property type="protein sequence ID" value="MCK0087056.1"/>
    <property type="molecule type" value="Genomic_DNA"/>
</dbReference>
<evidence type="ECO:0000313" key="2">
    <source>
        <dbReference type="Proteomes" id="UP001203136"/>
    </source>
</evidence>
<name>A0AAW5F411_CLOSY</name>
<reference evidence="1" key="1">
    <citation type="journal article" date="2022" name="Cell Host Microbe">
        <title>Colonization of the live biotherapeutic product VE303 and modulation of the microbiota and metabolites in healthy volunteers.</title>
        <authorList>
            <person name="Dsouza M."/>
            <person name="Menon R."/>
            <person name="Crossette E."/>
            <person name="Bhattarai S.K."/>
            <person name="Schneider J."/>
            <person name="Kim Y.G."/>
            <person name="Reddy S."/>
            <person name="Caballero S."/>
            <person name="Felix C."/>
            <person name="Cornacchione L."/>
            <person name="Hendrickson J."/>
            <person name="Watson A.R."/>
            <person name="Minot S.S."/>
            <person name="Greenfield N."/>
            <person name="Schopf L."/>
            <person name="Szabady R."/>
            <person name="Patarroyo J."/>
            <person name="Smith W."/>
            <person name="Harrison P."/>
            <person name="Kuijper E.J."/>
            <person name="Kelly C.P."/>
            <person name="Olle B."/>
            <person name="Bobilev D."/>
            <person name="Silber J.L."/>
            <person name="Bucci V."/>
            <person name="Roberts B."/>
            <person name="Faith J."/>
            <person name="Norman J.M."/>
        </authorList>
    </citation>
    <scope>NUCLEOTIDE SEQUENCE</scope>
    <source>
        <strain evidence="1">VE303-04</strain>
    </source>
</reference>
<organism evidence="1 2">
    <name type="scientific">Clostridium symbiosum</name>
    <name type="common">Bacteroides symbiosus</name>
    <dbReference type="NCBI Taxonomy" id="1512"/>
    <lineage>
        <taxon>Bacteria</taxon>
        <taxon>Bacillati</taxon>
        <taxon>Bacillota</taxon>
        <taxon>Clostridia</taxon>
        <taxon>Lachnospirales</taxon>
        <taxon>Lachnospiraceae</taxon>
        <taxon>Otoolea</taxon>
    </lineage>
</organism>
<proteinExistence type="predicted"/>
<dbReference type="RefSeq" id="WP_156346691.1">
    <property type="nucleotide sequence ID" value="NZ_BAABZD010000002.1"/>
</dbReference>
<gene>
    <name evidence="1" type="ORF">K5I21_14445</name>
</gene>
<dbReference type="Proteomes" id="UP001203136">
    <property type="component" value="Unassembled WGS sequence"/>
</dbReference>
<protein>
    <submittedName>
        <fullName evidence="1">Uncharacterized protein</fullName>
    </submittedName>
</protein>
<comment type="caution">
    <text evidence="1">The sequence shown here is derived from an EMBL/GenBank/DDBJ whole genome shotgun (WGS) entry which is preliminary data.</text>
</comment>
<accession>A0AAW5F411</accession>